<reference evidence="2 3" key="1">
    <citation type="submission" date="2015-09" db="EMBL/GenBank/DDBJ databases">
        <authorList>
            <consortium name="Swine Surveillance"/>
        </authorList>
    </citation>
    <scope>NUCLEOTIDE SEQUENCE [LARGE SCALE GENOMIC DNA]</scope>
    <source>
        <strain evidence="2 3">CECT 8399</strain>
    </source>
</reference>
<feature type="chain" id="PRO_5006064148" description="Lipoprotein" evidence="1">
    <location>
        <begin position="26"/>
        <end position="206"/>
    </location>
</feature>
<proteinExistence type="predicted"/>
<evidence type="ECO:0000313" key="3">
    <source>
        <dbReference type="Proteomes" id="UP000051326"/>
    </source>
</evidence>
<evidence type="ECO:0008006" key="4">
    <source>
        <dbReference type="Google" id="ProtNLM"/>
    </source>
</evidence>
<evidence type="ECO:0000256" key="1">
    <source>
        <dbReference type="SAM" id="SignalP"/>
    </source>
</evidence>
<evidence type="ECO:0000313" key="2">
    <source>
        <dbReference type="EMBL" id="CUH99169.1"/>
    </source>
</evidence>
<dbReference type="RefSeq" id="WP_145976988.1">
    <property type="nucleotide sequence ID" value="NZ_CYSR01000011.1"/>
</dbReference>
<dbReference type="AlphaFoldDB" id="A0A0P1H7R1"/>
<protein>
    <recommendedName>
        <fullName evidence="4">Lipoprotein</fullName>
    </recommendedName>
</protein>
<accession>A0A0P1H7R1</accession>
<organism evidence="2 3">
    <name type="scientific">Leisingera aquaemixtae</name>
    <dbReference type="NCBI Taxonomy" id="1396826"/>
    <lineage>
        <taxon>Bacteria</taxon>
        <taxon>Pseudomonadati</taxon>
        <taxon>Pseudomonadota</taxon>
        <taxon>Alphaproteobacteria</taxon>
        <taxon>Rhodobacterales</taxon>
        <taxon>Roseobacteraceae</taxon>
        <taxon>Leisingera</taxon>
    </lineage>
</organism>
<feature type="signal peptide" evidence="1">
    <location>
        <begin position="1"/>
        <end position="25"/>
    </location>
</feature>
<sequence length="206" mass="21609">MTVNSKFCVFFVGLCLMACSNDALVYGERTGFNLAIRSDTAESAPVEVNAGIQRRVVSFVPPTKRDSEGNAKGEGVTMISRFDLRRSPGQSGPFSDTVRIRTSFLSGRAATREDVATPDVVAEVVKPPSFALSSDAATSSAQQLLIQYVGSSPSSPSIQTYLNLAEQRGLAVPALPSPSMRALGAITEPANAAANRQIAVDLGLGG</sequence>
<keyword evidence="1" id="KW-0732">Signal</keyword>
<dbReference type="Proteomes" id="UP000051326">
    <property type="component" value="Unassembled WGS sequence"/>
</dbReference>
<gene>
    <name evidence="2" type="ORF">PHA8399_01285</name>
</gene>
<name>A0A0P1H7R1_9RHOB</name>
<dbReference type="EMBL" id="CYSR01000011">
    <property type="protein sequence ID" value="CUH99169.1"/>
    <property type="molecule type" value="Genomic_DNA"/>
</dbReference>